<accession>A0A2S7RP63</accession>
<reference evidence="3 4" key="1">
    <citation type="journal article" date="2018" name="Pathog. Dis.">
        <title>Whole-genome sequencing based characterization of antimicrobial resistance in Enterococcus.</title>
        <authorList>
            <person name="Tyson G."/>
        </authorList>
    </citation>
    <scope>NUCLEOTIDE SEQUENCE [LARGE SCALE GENOMIC DNA]</scope>
    <source>
        <strain evidence="3 4">CVM N55263</strain>
    </source>
</reference>
<feature type="domain" description="N-acetyltransferase" evidence="2">
    <location>
        <begin position="4"/>
        <end position="201"/>
    </location>
</feature>
<keyword evidence="1" id="KW-0812">Transmembrane</keyword>
<dbReference type="GO" id="GO:0016747">
    <property type="term" value="F:acyltransferase activity, transferring groups other than amino-acyl groups"/>
    <property type="evidence" value="ECO:0007669"/>
    <property type="project" value="InterPro"/>
</dbReference>
<gene>
    <name evidence="3" type="ORF">CUS89_14180</name>
</gene>
<comment type="caution">
    <text evidence="3">The sequence shown here is derived from an EMBL/GenBank/DDBJ whole genome shotgun (WGS) entry which is preliminary data.</text>
</comment>
<dbReference type="AlphaFoldDB" id="A0A2S7RP63"/>
<dbReference type="EMBL" id="PUAP01000048">
    <property type="protein sequence ID" value="PQF21034.1"/>
    <property type="molecule type" value="Genomic_DNA"/>
</dbReference>
<feature type="transmembrane region" description="Helical" evidence="1">
    <location>
        <begin position="78"/>
        <end position="96"/>
    </location>
</feature>
<keyword evidence="3" id="KW-0808">Transferase</keyword>
<dbReference type="Gene3D" id="3.40.630.30">
    <property type="match status" value="1"/>
</dbReference>
<name>A0A2S7RP63_ENTMU</name>
<organism evidence="3 4">
    <name type="scientific">Enterococcus mundtii</name>
    <dbReference type="NCBI Taxonomy" id="53346"/>
    <lineage>
        <taxon>Bacteria</taxon>
        <taxon>Bacillati</taxon>
        <taxon>Bacillota</taxon>
        <taxon>Bacilli</taxon>
        <taxon>Lactobacillales</taxon>
        <taxon>Enterococcaceae</taxon>
        <taxon>Enterococcus</taxon>
    </lineage>
</organism>
<dbReference type="InterPro" id="IPR000182">
    <property type="entry name" value="GNAT_dom"/>
</dbReference>
<sequence length="205" mass="23771">MIVKQIKNADKELLESIVNIHLVAFEKFFLTFMGKDFLKLMYLSYTEYDNSGILVAIQEDKPIGFLAYSGDMSGLYKYMIRKRLFLFGIYSFVALVKKPKIFMRLLRSFLKPSETKRREKYVELASIGVNPKFKSSGVGSTLIDNLKNNIAFSQYSYIALETDAVNNALANDFYKKNGFILVRSYSTNEGRLMNEYRFYMESENT</sequence>
<keyword evidence="1" id="KW-0472">Membrane</keyword>
<protein>
    <submittedName>
        <fullName evidence="3">GNAT family N-acetyltransferase</fullName>
    </submittedName>
</protein>
<proteinExistence type="predicted"/>
<dbReference type="Proteomes" id="UP000237934">
    <property type="component" value="Unassembled WGS sequence"/>
</dbReference>
<dbReference type="InterPro" id="IPR016181">
    <property type="entry name" value="Acyl_CoA_acyltransferase"/>
</dbReference>
<dbReference type="SUPFAM" id="SSF55729">
    <property type="entry name" value="Acyl-CoA N-acyltransferases (Nat)"/>
    <property type="match status" value="1"/>
</dbReference>
<evidence type="ECO:0000313" key="3">
    <source>
        <dbReference type="EMBL" id="PQF21034.1"/>
    </source>
</evidence>
<keyword evidence="1" id="KW-1133">Transmembrane helix</keyword>
<evidence type="ECO:0000259" key="2">
    <source>
        <dbReference type="PROSITE" id="PS51186"/>
    </source>
</evidence>
<evidence type="ECO:0000256" key="1">
    <source>
        <dbReference type="SAM" id="Phobius"/>
    </source>
</evidence>
<dbReference type="RefSeq" id="WP_104872601.1">
    <property type="nucleotide sequence ID" value="NZ_PUAP01000048.1"/>
</dbReference>
<dbReference type="PROSITE" id="PS51186">
    <property type="entry name" value="GNAT"/>
    <property type="match status" value="1"/>
</dbReference>
<evidence type="ECO:0000313" key="4">
    <source>
        <dbReference type="Proteomes" id="UP000237934"/>
    </source>
</evidence>
<dbReference type="Pfam" id="PF00583">
    <property type="entry name" value="Acetyltransf_1"/>
    <property type="match status" value="1"/>
</dbReference>